<reference evidence="2 3" key="1">
    <citation type="submission" date="2019-03" db="EMBL/GenBank/DDBJ databases">
        <title>Genomic Encyclopedia of Archaeal and Bacterial Type Strains, Phase II (KMG-II): from individual species to whole genera.</title>
        <authorList>
            <person name="Goeker M."/>
        </authorList>
    </citation>
    <scope>NUCLEOTIDE SEQUENCE [LARGE SCALE GENOMIC DNA]</scope>
    <source>
        <strain evidence="2 3">DSM 28353</strain>
    </source>
</reference>
<dbReference type="EMBL" id="SNYV01000017">
    <property type="protein sequence ID" value="TDQ75194.1"/>
    <property type="molecule type" value="Genomic_DNA"/>
</dbReference>
<dbReference type="Proteomes" id="UP000295292">
    <property type="component" value="Unassembled WGS sequence"/>
</dbReference>
<gene>
    <name evidence="2" type="ORF">CLV99_3794</name>
</gene>
<keyword evidence="3" id="KW-1185">Reference proteome</keyword>
<organism evidence="2 3">
    <name type="scientific">Sphingobacterium yanglingense</name>
    <dbReference type="NCBI Taxonomy" id="1437280"/>
    <lineage>
        <taxon>Bacteria</taxon>
        <taxon>Pseudomonadati</taxon>
        <taxon>Bacteroidota</taxon>
        <taxon>Sphingobacteriia</taxon>
        <taxon>Sphingobacteriales</taxon>
        <taxon>Sphingobacteriaceae</taxon>
        <taxon>Sphingobacterium</taxon>
    </lineage>
</organism>
<feature type="transmembrane region" description="Helical" evidence="1">
    <location>
        <begin position="47"/>
        <end position="68"/>
    </location>
</feature>
<dbReference type="AlphaFoldDB" id="A0A4R6WBS5"/>
<proteinExistence type="predicted"/>
<keyword evidence="1" id="KW-0812">Transmembrane</keyword>
<comment type="caution">
    <text evidence="2">The sequence shown here is derived from an EMBL/GenBank/DDBJ whole genome shotgun (WGS) entry which is preliminary data.</text>
</comment>
<feature type="transmembrane region" description="Helical" evidence="1">
    <location>
        <begin position="12"/>
        <end position="32"/>
    </location>
</feature>
<keyword evidence="1" id="KW-0472">Membrane</keyword>
<evidence type="ECO:0000313" key="3">
    <source>
        <dbReference type="Proteomes" id="UP000295292"/>
    </source>
</evidence>
<evidence type="ECO:0000313" key="2">
    <source>
        <dbReference type="EMBL" id="TDQ75194.1"/>
    </source>
</evidence>
<name>A0A4R6WBS5_9SPHI</name>
<protein>
    <submittedName>
        <fullName evidence="2">Uncharacterized protein</fullName>
    </submittedName>
</protein>
<feature type="transmembrane region" description="Helical" evidence="1">
    <location>
        <begin position="80"/>
        <end position="99"/>
    </location>
</feature>
<keyword evidence="1" id="KW-1133">Transmembrane helix</keyword>
<sequence length="103" mass="12122">MASKNHTISKIIAKTLIRVLVIILAFSVYLYFAKGDQLSTTLHFENLWSLVFPFLLFIIVFVLMFLTLKHKFAHSDINWLFSLSCLFFVIYLILLYSRIYPLI</sequence>
<accession>A0A4R6WBS5</accession>
<evidence type="ECO:0000256" key="1">
    <source>
        <dbReference type="SAM" id="Phobius"/>
    </source>
</evidence>